<feature type="transmembrane region" description="Helical" evidence="1">
    <location>
        <begin position="7"/>
        <end position="29"/>
    </location>
</feature>
<name>A0AAJ4A5F1_9BACT</name>
<keyword evidence="1" id="KW-0812">Transmembrane</keyword>
<keyword evidence="3" id="KW-1185">Reference proteome</keyword>
<dbReference type="EMBL" id="CP041166">
    <property type="protein sequence ID" value="QFR44202.1"/>
    <property type="molecule type" value="Genomic_DNA"/>
</dbReference>
<gene>
    <name evidence="2" type="ORF">FJR47_02480</name>
</gene>
<keyword evidence="1" id="KW-0472">Membrane</keyword>
<dbReference type="SUPFAM" id="SSF54523">
    <property type="entry name" value="Pili subunits"/>
    <property type="match status" value="1"/>
</dbReference>
<proteinExistence type="predicted"/>
<dbReference type="AlphaFoldDB" id="A0AAJ4A5F1"/>
<evidence type="ECO:0000256" key="1">
    <source>
        <dbReference type="SAM" id="Phobius"/>
    </source>
</evidence>
<reference evidence="3" key="1">
    <citation type="submission" date="2019-06" db="EMBL/GenBank/DDBJ databases">
        <title>Sulfurimonas gotlandica sp. nov., a chemoautotrophic and psychrotolerant epsilonproteobacterium isolated from a pelagic redoxcline, and an emended description of the genus Sulfurimonas.</title>
        <authorList>
            <person name="Wang S."/>
            <person name="Jiang L."/>
            <person name="Shao Z."/>
        </authorList>
    </citation>
    <scope>NUCLEOTIDE SEQUENCE [LARGE SCALE GENOMIC DNA]</scope>
    <source>
        <strain evidence="3">1-1N</strain>
    </source>
</reference>
<dbReference type="Gene3D" id="3.30.700.10">
    <property type="entry name" value="Glycoprotein, Type 4 Pilin"/>
    <property type="match status" value="1"/>
</dbReference>
<dbReference type="InterPro" id="IPR045584">
    <property type="entry name" value="Pilin-like"/>
</dbReference>
<dbReference type="KEGG" id="suln:FJR47_02480"/>
<sequence>MKKAFSMIELVIAIVVIGILAVSIIPRIYSNRLQEAAEQVISHIRYTQHLAMVDDKFDAKNADWYKERWQIFFAKTDASDKKWAYTVFSDHAGESTGNPGISEIAKNPLDMSKYLTAGYSSILHSDPKVTSELNIGKTYGITDIVFSANCKKYSLRIAFDHLGRPLYDGSHLLDDAYRNGANSQLIQNDISGNPCVITLSSEEGSVKIAVEPETGYAHMIY</sequence>
<evidence type="ECO:0000313" key="3">
    <source>
        <dbReference type="Proteomes" id="UP000326061"/>
    </source>
</evidence>
<accession>A0AAJ4A5F1</accession>
<protein>
    <submittedName>
        <fullName evidence="2">Type II secretion system protein</fullName>
    </submittedName>
</protein>
<keyword evidence="1" id="KW-1133">Transmembrane helix</keyword>
<evidence type="ECO:0000313" key="2">
    <source>
        <dbReference type="EMBL" id="QFR44202.1"/>
    </source>
</evidence>
<dbReference type="InterPro" id="IPR012902">
    <property type="entry name" value="N_methyl_site"/>
</dbReference>
<organism evidence="2 3">
    <name type="scientific">Sulfurimonas xiamenensis</name>
    <dbReference type="NCBI Taxonomy" id="2590021"/>
    <lineage>
        <taxon>Bacteria</taxon>
        <taxon>Pseudomonadati</taxon>
        <taxon>Campylobacterota</taxon>
        <taxon>Epsilonproteobacteria</taxon>
        <taxon>Campylobacterales</taxon>
        <taxon>Sulfurimonadaceae</taxon>
        <taxon>Sulfurimonas</taxon>
    </lineage>
</organism>
<dbReference type="NCBIfam" id="TIGR02532">
    <property type="entry name" value="IV_pilin_GFxxxE"/>
    <property type="match status" value="1"/>
</dbReference>
<dbReference type="Proteomes" id="UP000326061">
    <property type="component" value="Chromosome"/>
</dbReference>